<dbReference type="AlphaFoldDB" id="A0A7K1L7J3"/>
<name>A0A7K1L7J3_9ACTN</name>
<feature type="compositionally biased region" description="Basic and acidic residues" evidence="1">
    <location>
        <begin position="415"/>
        <end position="429"/>
    </location>
</feature>
<keyword evidence="3" id="KW-1185">Reference proteome</keyword>
<comment type="caution">
    <text evidence="2">The sequence shown here is derived from an EMBL/GenBank/DDBJ whole genome shotgun (WGS) entry which is preliminary data.</text>
</comment>
<sequence>MIDPNAIPIPKANVEGVEAAGRALKTDGEAVAGTGHDIDSGWQALDPHYNAPEEQLLLSATHPVAANGDAFKGEVTTVGDALISFAGEIRPIIGRLQTLKGNAQAFRNKIEDDGDWRKDGDKVDEHNKLNNDVLAAVAQYQAAERTCANKITGVFGGTRFIAADGKPGSGEKAYGMGQAPKNVETPWAKPQKEDKPWYKDGWDAAKGWAKGLVTGLADLVGLHGENGWVWEGDSHFWSNLGNGWMGKLEEISGLVGLHGENGWVWEGDSHFWDNLGTNWKETAHSLVPWREWDDRPGFVITTAAINVGTVGVGAVAKKLLGRRGGGGDGDGDGGSRPGDRDGDGRIDSDADLPSNGRDPDLDATAGDLRRQLDDLDIDSGDLGDLQRSMDDAESLPDREPAHVGGDDDPPGSGGDHGDPGGDGPGRPEGETTPDGGDGKPDGNDGNDGNPDANGKPDGDGAPNGEGKPDSEGKPDGDGAPNGEGKPDGDGRPDDDGRPDPDHEKKIKKADEAEASLRRGGLSDEDIERLRGDNPRDGDQWQRLASALNQKFSKRALQADPNLHHDALRWAMEGAENPREVAYRYEYYKAHYDQMKRDVDAARAAQEIPPTDQRSSLAIASERFRRLDLDALLERDIQEVRATRPNADQARLDPSLGDAAREAAVRRQAGDIGMGDDSSAAYHVRKHLHELPRGERGGDAVHAYMNSAERTIRDGDLVIRSVGDDGTETMVFVRNVAQAGEPKKYVEALIKVRPDGRIVMPTYSKAKIFKGEV</sequence>
<feature type="compositionally biased region" description="Low complexity" evidence="1">
    <location>
        <begin position="446"/>
        <end position="462"/>
    </location>
</feature>
<evidence type="ECO:0000313" key="2">
    <source>
        <dbReference type="EMBL" id="MUN40411.1"/>
    </source>
</evidence>
<feature type="compositionally biased region" description="Basic and acidic residues" evidence="1">
    <location>
        <begin position="527"/>
        <end position="538"/>
    </location>
</feature>
<dbReference type="EMBL" id="WOFH01000011">
    <property type="protein sequence ID" value="MUN40411.1"/>
    <property type="molecule type" value="Genomic_DNA"/>
</dbReference>
<accession>A0A7K1L7J3</accession>
<feature type="compositionally biased region" description="Gly residues" evidence="1">
    <location>
        <begin position="322"/>
        <end position="336"/>
    </location>
</feature>
<evidence type="ECO:0000313" key="3">
    <source>
        <dbReference type="Proteomes" id="UP000432015"/>
    </source>
</evidence>
<protein>
    <submittedName>
        <fullName evidence="2">Uncharacterized protein</fullName>
    </submittedName>
</protein>
<feature type="compositionally biased region" description="Basic and acidic residues" evidence="1">
    <location>
        <begin position="387"/>
        <end position="405"/>
    </location>
</feature>
<feature type="compositionally biased region" description="Basic and acidic residues" evidence="1">
    <location>
        <begin position="337"/>
        <end position="348"/>
    </location>
</feature>
<feature type="region of interest" description="Disordered" evidence="1">
    <location>
        <begin position="320"/>
        <end position="538"/>
    </location>
</feature>
<dbReference type="RefSeq" id="WP_156219550.1">
    <property type="nucleotide sequence ID" value="NZ_WOFH01000011.1"/>
</dbReference>
<feature type="compositionally biased region" description="Basic and acidic residues" evidence="1">
    <location>
        <begin position="466"/>
        <end position="476"/>
    </location>
</feature>
<proteinExistence type="predicted"/>
<reference evidence="2 3" key="1">
    <citation type="submission" date="2019-11" db="EMBL/GenBank/DDBJ databases">
        <authorList>
            <person name="Cao P."/>
        </authorList>
    </citation>
    <scope>NUCLEOTIDE SEQUENCE [LARGE SCALE GENOMIC DNA]</scope>
    <source>
        <strain evidence="2 3">NEAU-AAG5</strain>
    </source>
</reference>
<organism evidence="2 3">
    <name type="scientific">Actinomadura litoris</name>
    <dbReference type="NCBI Taxonomy" id="2678616"/>
    <lineage>
        <taxon>Bacteria</taxon>
        <taxon>Bacillati</taxon>
        <taxon>Actinomycetota</taxon>
        <taxon>Actinomycetes</taxon>
        <taxon>Streptosporangiales</taxon>
        <taxon>Thermomonosporaceae</taxon>
        <taxon>Actinomadura</taxon>
    </lineage>
</organism>
<gene>
    <name evidence="2" type="ORF">GNZ18_27990</name>
</gene>
<feature type="compositionally biased region" description="Basic and acidic residues" evidence="1">
    <location>
        <begin position="484"/>
        <end position="516"/>
    </location>
</feature>
<dbReference type="Proteomes" id="UP000432015">
    <property type="component" value="Unassembled WGS sequence"/>
</dbReference>
<evidence type="ECO:0000256" key="1">
    <source>
        <dbReference type="SAM" id="MobiDB-lite"/>
    </source>
</evidence>